<sequence length="239" mass="28099">MKQKNRETVFEWTPYIELVDIKEIGDNCLTTAIWKNGPICYYDNQEKGISEWIKKSYETVTLRFLYDIQNITDESIDKVKSYMRNSNYNYDIIYGISQHPADTKDYIMVLEFAEGLSEIHQEQMVHRDFHVGNILFMNNNYNACISDLGLCKKIDDINETNIYGVMPYVATEVLKGKPYTQAADIYSFEKEQHYEIEEQFKKTRECRKANFLSIKNGQSITHKQAIYSSRLLNPFIVIQ</sequence>
<dbReference type="AlphaFoldDB" id="A0A2Z6R5V5"/>
<dbReference type="PROSITE" id="PS50011">
    <property type="entry name" value="PROTEIN_KINASE_DOM"/>
    <property type="match status" value="1"/>
</dbReference>
<reference evidence="2 3" key="1">
    <citation type="submission" date="2017-11" db="EMBL/GenBank/DDBJ databases">
        <title>The genome of Rhizophagus clarus HR1 reveals common genetic basis of auxotrophy among arbuscular mycorrhizal fungi.</title>
        <authorList>
            <person name="Kobayashi Y."/>
        </authorList>
    </citation>
    <scope>NUCLEOTIDE SEQUENCE [LARGE SCALE GENOMIC DNA]</scope>
    <source>
        <strain evidence="2 3">HR1</strain>
    </source>
</reference>
<organism evidence="2 3">
    <name type="scientific">Rhizophagus clarus</name>
    <dbReference type="NCBI Taxonomy" id="94130"/>
    <lineage>
        <taxon>Eukaryota</taxon>
        <taxon>Fungi</taxon>
        <taxon>Fungi incertae sedis</taxon>
        <taxon>Mucoromycota</taxon>
        <taxon>Glomeromycotina</taxon>
        <taxon>Glomeromycetes</taxon>
        <taxon>Glomerales</taxon>
        <taxon>Glomeraceae</taxon>
        <taxon>Rhizophagus</taxon>
    </lineage>
</organism>
<dbReference type="Proteomes" id="UP000247702">
    <property type="component" value="Unassembled WGS sequence"/>
</dbReference>
<feature type="domain" description="Protein kinase" evidence="1">
    <location>
        <begin position="1"/>
        <end position="239"/>
    </location>
</feature>
<dbReference type="GO" id="GO:0005524">
    <property type="term" value="F:ATP binding"/>
    <property type="evidence" value="ECO:0007669"/>
    <property type="project" value="InterPro"/>
</dbReference>
<dbReference type="Pfam" id="PF00069">
    <property type="entry name" value="Pkinase"/>
    <property type="match status" value="1"/>
</dbReference>
<dbReference type="EMBL" id="BEXD01000524">
    <property type="protein sequence ID" value="GBB88166.1"/>
    <property type="molecule type" value="Genomic_DNA"/>
</dbReference>
<dbReference type="GO" id="GO:0004672">
    <property type="term" value="F:protein kinase activity"/>
    <property type="evidence" value="ECO:0007669"/>
    <property type="project" value="InterPro"/>
</dbReference>
<name>A0A2Z6R5V5_9GLOM</name>
<dbReference type="PANTHER" id="PTHR26392:SF92">
    <property type="entry name" value="PROTEIN KINASE DOMAIN-CONTAINING PROTEIN"/>
    <property type="match status" value="1"/>
</dbReference>
<evidence type="ECO:0000313" key="2">
    <source>
        <dbReference type="EMBL" id="GBB88166.1"/>
    </source>
</evidence>
<comment type="caution">
    <text evidence="2">The sequence shown here is derived from an EMBL/GenBank/DDBJ whole genome shotgun (WGS) entry which is preliminary data.</text>
</comment>
<dbReference type="PANTHER" id="PTHR26392">
    <property type="entry name" value="MITOGEN-ACTIVATED PROTEIN KINASE KINASE KINASE 7-RELATED"/>
    <property type="match status" value="1"/>
</dbReference>
<keyword evidence="3" id="KW-1185">Reference proteome</keyword>
<accession>A0A2Z6R5V5</accession>
<proteinExistence type="predicted"/>
<evidence type="ECO:0000259" key="1">
    <source>
        <dbReference type="PROSITE" id="PS50011"/>
    </source>
</evidence>
<dbReference type="SMART" id="SM00220">
    <property type="entry name" value="S_TKc"/>
    <property type="match status" value="1"/>
</dbReference>
<dbReference type="Gene3D" id="1.10.510.10">
    <property type="entry name" value="Transferase(Phosphotransferase) domain 1"/>
    <property type="match status" value="1"/>
</dbReference>
<gene>
    <name evidence="2" type="ORF">RclHR1_01470014</name>
</gene>
<dbReference type="InterPro" id="IPR000719">
    <property type="entry name" value="Prot_kinase_dom"/>
</dbReference>
<dbReference type="SUPFAM" id="SSF56112">
    <property type="entry name" value="Protein kinase-like (PK-like)"/>
    <property type="match status" value="1"/>
</dbReference>
<dbReference type="InterPro" id="IPR011009">
    <property type="entry name" value="Kinase-like_dom_sf"/>
</dbReference>
<protein>
    <recommendedName>
        <fullName evidence="1">Protein kinase domain-containing protein</fullName>
    </recommendedName>
</protein>
<evidence type="ECO:0000313" key="3">
    <source>
        <dbReference type="Proteomes" id="UP000247702"/>
    </source>
</evidence>